<protein>
    <submittedName>
        <fullName evidence="2">Uncharacterized protein</fullName>
    </submittedName>
</protein>
<accession>A0AA91PXS2</accession>
<organism evidence="2 3">
    <name type="scientific">Clavispora lusitaniae</name>
    <name type="common">Candida lusitaniae</name>
    <dbReference type="NCBI Taxonomy" id="36911"/>
    <lineage>
        <taxon>Eukaryota</taxon>
        <taxon>Fungi</taxon>
        <taxon>Dikarya</taxon>
        <taxon>Ascomycota</taxon>
        <taxon>Saccharomycotina</taxon>
        <taxon>Pichiomycetes</taxon>
        <taxon>Metschnikowiaceae</taxon>
        <taxon>Clavispora</taxon>
    </lineage>
</organism>
<evidence type="ECO:0000256" key="1">
    <source>
        <dbReference type="SAM" id="Phobius"/>
    </source>
</evidence>
<dbReference type="EMBL" id="LYUB02000015">
    <property type="protein sequence ID" value="OVF07092.1"/>
    <property type="molecule type" value="Genomic_DNA"/>
</dbReference>
<feature type="transmembrane region" description="Helical" evidence="1">
    <location>
        <begin position="12"/>
        <end position="32"/>
    </location>
</feature>
<feature type="transmembrane region" description="Helical" evidence="1">
    <location>
        <begin position="39"/>
        <end position="61"/>
    </location>
</feature>
<dbReference type="PANTHER" id="PTHR42109:SF2">
    <property type="entry name" value="INTEGRAL MEMBRANE PROTEIN"/>
    <property type="match status" value="1"/>
</dbReference>
<reference evidence="2 3" key="1">
    <citation type="submission" date="2017-04" db="EMBL/GenBank/DDBJ databases">
        <title>Draft genome of the yeast Clavispora lusitaniae type strain CBS 6936.</title>
        <authorList>
            <person name="Durrens P."/>
            <person name="Klopp C."/>
            <person name="Biteau N."/>
            <person name="Fitton-Ouhabi V."/>
            <person name="Dementhon K."/>
            <person name="Accoceberry I."/>
            <person name="Sherman D.J."/>
            <person name="Noel T."/>
        </authorList>
    </citation>
    <scope>NUCLEOTIDE SEQUENCE [LARGE SCALE GENOMIC DNA]</scope>
    <source>
        <strain evidence="2 3">CBS 6936</strain>
    </source>
</reference>
<evidence type="ECO:0000313" key="3">
    <source>
        <dbReference type="Proteomes" id="UP000195602"/>
    </source>
</evidence>
<feature type="transmembrane region" description="Helical" evidence="1">
    <location>
        <begin position="67"/>
        <end position="90"/>
    </location>
</feature>
<comment type="caution">
    <text evidence="2">The sequence shown here is derived from an EMBL/GenBank/DDBJ whole genome shotgun (WGS) entry which is preliminary data.</text>
</comment>
<keyword evidence="1" id="KW-1133">Transmembrane helix</keyword>
<dbReference type="Proteomes" id="UP000195602">
    <property type="component" value="Unassembled WGS sequence"/>
</dbReference>
<feature type="transmembrane region" description="Helical" evidence="1">
    <location>
        <begin position="125"/>
        <end position="149"/>
    </location>
</feature>
<dbReference type="AlphaFoldDB" id="A0AA91PXS2"/>
<sequence length="293" mass="32553">MSGFVSSNLGAAASFYLAVYVIYGLFMTTVVFKKGFKTVYTFLWVFGLIRFSGQLCGVVYAKLGPSHYQWLIAYLVLGAEGYLTLILAAFRFTCKAQIRQFGFSWVLTSGPFNCRLFGKPLSWKLIFQNLVLIPANVFIIIGGVMLAGMDSEQLENHYEEVNLSKGLRTTGQAVFVFVTFTVVAFNIHVYAKEKVHNCLTIAVMCASPFLLVRGIFGILAIHVTDMNYFDASNYTSGGSASHKLTIYEYVLGTTMEFIVACCLVSTLAFEGDSRAIEDGTDEDKFKHIDEKTI</sequence>
<feature type="transmembrane region" description="Helical" evidence="1">
    <location>
        <begin position="244"/>
        <end position="269"/>
    </location>
</feature>
<name>A0AA91PXS2_CLALS</name>
<feature type="transmembrane region" description="Helical" evidence="1">
    <location>
        <begin position="198"/>
        <end position="224"/>
    </location>
</feature>
<evidence type="ECO:0000313" key="2">
    <source>
        <dbReference type="EMBL" id="OVF07092.1"/>
    </source>
</evidence>
<keyword evidence="1" id="KW-0812">Transmembrane</keyword>
<dbReference type="KEGG" id="clus:A9F13_15g00660"/>
<gene>
    <name evidence="2" type="ORF">A9F13_15g00660</name>
</gene>
<proteinExistence type="predicted"/>
<dbReference type="PANTHER" id="PTHR42109">
    <property type="entry name" value="UNPLACED GENOMIC SCAFFOLD UM_SCAF_CONTIG_1.265, WHOLE GENOME SHOTGUN SEQUENCE"/>
    <property type="match status" value="1"/>
</dbReference>
<keyword evidence="1" id="KW-0472">Membrane</keyword>
<feature type="transmembrane region" description="Helical" evidence="1">
    <location>
        <begin position="169"/>
        <end position="191"/>
    </location>
</feature>